<dbReference type="SMART" id="SM00479">
    <property type="entry name" value="EXOIII"/>
    <property type="match status" value="1"/>
</dbReference>
<protein>
    <recommendedName>
        <fullName evidence="9">Excinuclease cho</fullName>
    </recommendedName>
    <alternativeName>
        <fullName evidence="11">Endonuclease cho</fullName>
    </alternativeName>
    <alternativeName>
        <fullName evidence="10">UvrC homolog protein</fullName>
    </alternativeName>
</protein>
<dbReference type="InterPro" id="IPR013520">
    <property type="entry name" value="Ribonucl_H"/>
</dbReference>
<dbReference type="Pfam" id="PF00929">
    <property type="entry name" value="RNase_T"/>
    <property type="match status" value="1"/>
</dbReference>
<dbReference type="eggNOG" id="COG0322">
    <property type="taxonomic scope" value="Bacteria"/>
</dbReference>
<comment type="function">
    <text evidence="7">DNA polymerase III is a complex, multichain enzyme responsible for most of the replicative synthesis in bacteria. The epsilon subunit contain the editing function and is a proofreading 3'-5' exonuclease.</text>
</comment>
<dbReference type="SUPFAM" id="SSF53098">
    <property type="entry name" value="Ribonuclease H-like"/>
    <property type="match status" value="1"/>
</dbReference>
<dbReference type="InterPro" id="IPR035901">
    <property type="entry name" value="GIY-YIG_endonuc_sf"/>
</dbReference>
<dbReference type="NCBIfam" id="TIGR00573">
    <property type="entry name" value="dnaq"/>
    <property type="match status" value="1"/>
</dbReference>
<gene>
    <name evidence="13" type="ORF">N180_02590</name>
</gene>
<evidence type="ECO:0000256" key="9">
    <source>
        <dbReference type="ARBA" id="ARBA00040756"/>
    </source>
</evidence>
<dbReference type="GO" id="GO:0003887">
    <property type="term" value="F:DNA-directed DNA polymerase activity"/>
    <property type="evidence" value="ECO:0007669"/>
    <property type="project" value="InterPro"/>
</dbReference>
<keyword evidence="1" id="KW-0227">DNA damage</keyword>
<feature type="domain" description="GIY-YIG" evidence="12">
    <location>
        <begin position="197"/>
        <end position="275"/>
    </location>
</feature>
<keyword evidence="6" id="KW-0742">SOS response</keyword>
<dbReference type="InterPro" id="IPR012337">
    <property type="entry name" value="RNaseH-like_sf"/>
</dbReference>
<reference evidence="13 14" key="1">
    <citation type="journal article" date="1992" name="Int. J. Syst. Bacteriol.">
        <title>Sphingobacterium antarcticus sp. nov. a Psychrotrophic Bacterium from the Soils of Schirmacher Oasis, Antarctica.</title>
        <authorList>
            <person name="Shivaji S."/>
            <person name="Ray M.K."/>
            <person name="Rao N.S."/>
            <person name="Saiserr L."/>
            <person name="Jagannadham M.V."/>
            <person name="Kumar G.S."/>
            <person name="Reddy G."/>
            <person name="Bhargava P.M."/>
        </authorList>
    </citation>
    <scope>NUCLEOTIDE SEQUENCE [LARGE SCALE GENOMIC DNA]</scope>
    <source>
        <strain evidence="13 14">4BY</strain>
    </source>
</reference>
<evidence type="ECO:0000256" key="2">
    <source>
        <dbReference type="ARBA" id="ARBA00022769"/>
    </source>
</evidence>
<dbReference type="Gene3D" id="3.40.1440.10">
    <property type="entry name" value="GIY-YIG endonuclease"/>
    <property type="match status" value="1"/>
</dbReference>
<evidence type="ECO:0000256" key="3">
    <source>
        <dbReference type="ARBA" id="ARBA00022801"/>
    </source>
</evidence>
<keyword evidence="14" id="KW-1185">Reference proteome</keyword>
<dbReference type="SMART" id="SM00465">
    <property type="entry name" value="GIYc"/>
    <property type="match status" value="1"/>
</dbReference>
<evidence type="ECO:0000256" key="7">
    <source>
        <dbReference type="ARBA" id="ARBA00025483"/>
    </source>
</evidence>
<dbReference type="EMBL" id="JNFF01000019">
    <property type="protein sequence ID" value="KEQ31155.1"/>
    <property type="molecule type" value="Genomic_DNA"/>
</dbReference>
<dbReference type="PANTHER" id="PTHR30562">
    <property type="entry name" value="UVRC/OXIDOREDUCTASE"/>
    <property type="match status" value="1"/>
</dbReference>
<dbReference type="AlphaFoldDB" id="A0A081PKD2"/>
<dbReference type="OrthoDB" id="9803913at2"/>
<keyword evidence="3" id="KW-0378">Hydrolase</keyword>
<evidence type="ECO:0000256" key="8">
    <source>
        <dbReference type="ARBA" id="ARBA00026073"/>
    </source>
</evidence>
<comment type="caution">
    <text evidence="13">The sequence shown here is derived from an EMBL/GenBank/DDBJ whole genome shotgun (WGS) entry which is preliminary data.</text>
</comment>
<dbReference type="GO" id="GO:0003677">
    <property type="term" value="F:DNA binding"/>
    <property type="evidence" value="ECO:0007669"/>
    <property type="project" value="InterPro"/>
</dbReference>
<name>A0A081PKD2_9SPHI</name>
<keyword evidence="4" id="KW-0267">Excision nuclease</keyword>
<accession>A0A081PKD2</accession>
<dbReference type="InterPro" id="IPR036397">
    <property type="entry name" value="RNaseH_sf"/>
</dbReference>
<dbReference type="Proteomes" id="UP000028007">
    <property type="component" value="Unassembled WGS sequence"/>
</dbReference>
<dbReference type="Gene3D" id="3.30.420.10">
    <property type="entry name" value="Ribonuclease H-like superfamily/Ribonuclease H"/>
    <property type="match status" value="1"/>
</dbReference>
<dbReference type="GO" id="GO:0009432">
    <property type="term" value="P:SOS response"/>
    <property type="evidence" value="ECO:0007669"/>
    <property type="project" value="UniProtKB-KW"/>
</dbReference>
<dbReference type="SUPFAM" id="SSF82771">
    <property type="entry name" value="GIY-YIG endonuclease"/>
    <property type="match status" value="1"/>
</dbReference>
<evidence type="ECO:0000256" key="4">
    <source>
        <dbReference type="ARBA" id="ARBA00022881"/>
    </source>
</evidence>
<dbReference type="GO" id="GO:0006260">
    <property type="term" value="P:DNA replication"/>
    <property type="evidence" value="ECO:0007669"/>
    <property type="project" value="InterPro"/>
</dbReference>
<evidence type="ECO:0000259" key="12">
    <source>
        <dbReference type="PROSITE" id="PS50164"/>
    </source>
</evidence>
<dbReference type="GO" id="GO:0006289">
    <property type="term" value="P:nucleotide-excision repair"/>
    <property type="evidence" value="ECO:0007669"/>
    <property type="project" value="InterPro"/>
</dbReference>
<dbReference type="PROSITE" id="PS50164">
    <property type="entry name" value="GIY_YIG"/>
    <property type="match status" value="1"/>
</dbReference>
<dbReference type="GO" id="GO:0009380">
    <property type="term" value="C:excinuclease repair complex"/>
    <property type="evidence" value="ECO:0007669"/>
    <property type="project" value="TreeGrafter"/>
</dbReference>
<evidence type="ECO:0000313" key="13">
    <source>
        <dbReference type="EMBL" id="KEQ31155.1"/>
    </source>
</evidence>
<dbReference type="CDD" id="cd10434">
    <property type="entry name" value="GIY-YIG_UvrC_Cho"/>
    <property type="match status" value="1"/>
</dbReference>
<evidence type="ECO:0000256" key="5">
    <source>
        <dbReference type="ARBA" id="ARBA00023204"/>
    </source>
</evidence>
<dbReference type="InterPro" id="IPR006054">
    <property type="entry name" value="DnaQ"/>
</dbReference>
<dbReference type="Pfam" id="PF01541">
    <property type="entry name" value="GIY-YIG"/>
    <property type="match status" value="1"/>
</dbReference>
<dbReference type="GO" id="GO:0004527">
    <property type="term" value="F:exonuclease activity"/>
    <property type="evidence" value="ECO:0007669"/>
    <property type="project" value="UniProtKB-ARBA"/>
</dbReference>
<evidence type="ECO:0000256" key="11">
    <source>
        <dbReference type="ARBA" id="ARBA00042732"/>
    </source>
</evidence>
<dbReference type="PANTHER" id="PTHR30562:SF10">
    <property type="entry name" value="EXCINUCLEASE CHO"/>
    <property type="match status" value="1"/>
</dbReference>
<evidence type="ECO:0000256" key="10">
    <source>
        <dbReference type="ARBA" id="ARBA00042138"/>
    </source>
</evidence>
<comment type="subunit">
    <text evidence="8">DNA polymerase III contains a core (composed of alpha, epsilon and theta chains) that associates with a tau subunit. This core dimerizes to form the POLIII' complex. PolIII' associates with the gamma complex (composed of gamma, delta, delta', psi and chi chains) and with the beta chain to form the complete DNA polymerase III complex.</text>
</comment>
<dbReference type="InterPro" id="IPR050066">
    <property type="entry name" value="UvrABC_protein_C"/>
</dbReference>
<evidence type="ECO:0000313" key="14">
    <source>
        <dbReference type="Proteomes" id="UP000028007"/>
    </source>
</evidence>
<dbReference type="InterPro" id="IPR047296">
    <property type="entry name" value="GIY-YIG_UvrC_Cho"/>
</dbReference>
<keyword evidence="2" id="KW-0228">DNA excision</keyword>
<dbReference type="InterPro" id="IPR000305">
    <property type="entry name" value="GIY-YIG_endonuc"/>
</dbReference>
<evidence type="ECO:0000256" key="1">
    <source>
        <dbReference type="ARBA" id="ARBA00022763"/>
    </source>
</evidence>
<keyword evidence="5" id="KW-0234">DNA repair</keyword>
<evidence type="ECO:0000256" key="6">
    <source>
        <dbReference type="ARBA" id="ARBA00023236"/>
    </source>
</evidence>
<dbReference type="CDD" id="cd06127">
    <property type="entry name" value="DEDDh"/>
    <property type="match status" value="1"/>
</dbReference>
<sequence length="460" mass="51968">MLYAVVDIETTGGFAAGNCITEIAIIIHNGEEVVERFETLINPQMEVPLYIQGLTGITDEMVREAPVFTDVAGKVYDLLKDKIFVAHNVSFDYSFVRHQLLQSGFDLQSRKLCTLQLSRRLLPGHTSYSLGRLCDALHIPLIGRHRAGGDAGATAILLGHLLRNDPEQYILLSLQKKSKKQILPPNLSEKAIEELPYSPGVYYFRDNKGKIIYIGKAVSLRKRVISHFTGNNVNRQRQEFLRNIHSIDYTVCGTELMALILEAAEIKQHWPENNRALKRFEQRFGLYSYEDQKGYIRLGIDKLDKQGRALYNFDSLLSGQTMLKGMVSTYQLCEKLCFIQRNRNSCTGLQSGTCNGACSGEESAEQYNLRVNQAIDHLKSVSPSFILVDKGRDTDEKSFICVEEGKFTGMGYFSFDTDVQDMSTLRSNLVPYPSNDYVLNLVLKYAEAHPEQKILHLKSA</sequence>
<dbReference type="RefSeq" id="WP_037438251.1">
    <property type="nucleotide sequence ID" value="NZ_JNFF01000019.1"/>
</dbReference>
<dbReference type="eggNOG" id="COG0847">
    <property type="taxonomic scope" value="Bacteria"/>
</dbReference>
<proteinExistence type="predicted"/>
<organism evidence="13 14">
    <name type="scientific">Pedobacter antarcticus 4BY</name>
    <dbReference type="NCBI Taxonomy" id="1358423"/>
    <lineage>
        <taxon>Bacteria</taxon>
        <taxon>Pseudomonadati</taxon>
        <taxon>Bacteroidota</taxon>
        <taxon>Sphingobacteriia</taxon>
        <taxon>Sphingobacteriales</taxon>
        <taxon>Sphingobacteriaceae</taxon>
        <taxon>Pedobacter</taxon>
    </lineage>
</organism>
<dbReference type="FunFam" id="3.30.420.10:FF:000045">
    <property type="entry name" value="3'-5' exonuclease DinG"/>
    <property type="match status" value="1"/>
</dbReference>